<proteinExistence type="predicted"/>
<dbReference type="Proteomes" id="UP000748332">
    <property type="component" value="Unassembled WGS sequence"/>
</dbReference>
<accession>A0A955HX88</accession>
<gene>
    <name evidence="1" type="ORF">KC622_00005</name>
</gene>
<comment type="caution">
    <text evidence="1">The sequence shown here is derived from an EMBL/GenBank/DDBJ whole genome shotgun (WGS) entry which is preliminary data.</text>
</comment>
<sequence length="97" mass="10973">MNEFANELNQYFGAKVEIFKLDKDNQEISLDFKSKDVPANGIAEEEIESDTEKVVKKGAKGLRKRKPESMGFIDPTHLENRVNDYVKSLPLEGSIVT</sequence>
<reference evidence="1" key="1">
    <citation type="submission" date="2020-04" db="EMBL/GenBank/DDBJ databases">
        <authorList>
            <person name="Zhang T."/>
        </authorList>
    </citation>
    <scope>NUCLEOTIDE SEQUENCE</scope>
    <source>
        <strain evidence="1">HKST-UBA16</strain>
    </source>
</reference>
<protein>
    <submittedName>
        <fullName evidence="1">Uncharacterized protein</fullName>
    </submittedName>
</protein>
<evidence type="ECO:0000313" key="1">
    <source>
        <dbReference type="EMBL" id="MCA9374696.1"/>
    </source>
</evidence>
<dbReference type="AlphaFoldDB" id="A0A955HX88"/>
<evidence type="ECO:0000313" key="2">
    <source>
        <dbReference type="Proteomes" id="UP000748332"/>
    </source>
</evidence>
<feature type="non-terminal residue" evidence="1">
    <location>
        <position position="97"/>
    </location>
</feature>
<dbReference type="EMBL" id="JAGQLM010000001">
    <property type="protein sequence ID" value="MCA9374696.1"/>
    <property type="molecule type" value="Genomic_DNA"/>
</dbReference>
<organism evidence="1 2">
    <name type="scientific">Candidatus Dojkabacteria bacterium</name>
    <dbReference type="NCBI Taxonomy" id="2099670"/>
    <lineage>
        <taxon>Bacteria</taxon>
        <taxon>Candidatus Dojkabacteria</taxon>
    </lineage>
</organism>
<reference evidence="1" key="2">
    <citation type="journal article" date="2021" name="Microbiome">
        <title>Successional dynamics and alternative stable states in a saline activated sludge microbial community over 9 years.</title>
        <authorList>
            <person name="Wang Y."/>
            <person name="Ye J."/>
            <person name="Ju F."/>
            <person name="Liu L."/>
            <person name="Boyd J.A."/>
            <person name="Deng Y."/>
            <person name="Parks D.H."/>
            <person name="Jiang X."/>
            <person name="Yin X."/>
            <person name="Woodcroft B.J."/>
            <person name="Tyson G.W."/>
            <person name="Hugenholtz P."/>
            <person name="Polz M.F."/>
            <person name="Zhang T."/>
        </authorList>
    </citation>
    <scope>NUCLEOTIDE SEQUENCE</scope>
    <source>
        <strain evidence="1">HKST-UBA16</strain>
    </source>
</reference>
<name>A0A955HX88_9BACT</name>